<keyword evidence="4" id="KW-0547">Nucleotide-binding</keyword>
<evidence type="ECO:0000256" key="2">
    <source>
        <dbReference type="ARBA" id="ARBA00014069"/>
    </source>
</evidence>
<reference evidence="8 9" key="3">
    <citation type="journal article" date="2015" name="Genome Announc.">
        <title>Complete Genome Sequence of the Human Herpesvirus 6A Strain AJ from Africa Resembles Strain GS from North America.</title>
        <authorList>
            <person name="Tweedy J."/>
            <person name="Spyrou M.A."/>
            <person name="Donaldson C.D."/>
            <person name="Depledge D."/>
            <person name="Breuer J."/>
            <person name="Gompels U.A."/>
        </authorList>
    </citation>
    <scope>NUCLEOTIDE SEQUENCE [LARGE SCALE GENOMIC DNA]</scope>
    <source>
        <strain evidence="8">AJ</strain>
    </source>
</reference>
<dbReference type="GO" id="GO:0006260">
    <property type="term" value="P:DNA replication"/>
    <property type="evidence" value="ECO:0007669"/>
    <property type="project" value="UniProtKB-KW"/>
</dbReference>
<protein>
    <recommendedName>
        <fullName evidence="2">Replication origin-binding protein</fullName>
    </recommendedName>
</protein>
<feature type="domain" description="Helicase ATP-binding" evidence="7">
    <location>
        <begin position="39"/>
        <end position="195"/>
    </location>
</feature>
<dbReference type="EMBL" id="KP257584">
    <property type="protein sequence ID" value="AJA36285.1"/>
    <property type="molecule type" value="Genomic_DNA"/>
</dbReference>
<dbReference type="InterPro" id="IPR027417">
    <property type="entry name" value="P-loop_NTPase"/>
</dbReference>
<evidence type="ECO:0000256" key="4">
    <source>
        <dbReference type="ARBA" id="ARBA00022741"/>
    </source>
</evidence>
<sequence length="780" mass="89705">MENRFQNDTLFSEWFGQSLSDVRFPDNVTVYSQADSAVSFENVRQPIKLVRAAMGSGKTTALIHFLKQVPRELSVLLISCRKTFAAEILHRFTLNGLKDFELYCDITERQINNRKVIVQIESLHRLTENYDVLILDEIMSIIKQFYSKTMTKTKEVDCKFLSLIKNSSHVIAMDATLTRHVVEFFAAFKPDTQIALIRNTFVSAMFSNRIAYFCDTFFGKEFSFFARLEDKLRWDKKLCLFCSTVLAAEYMHDLIRSRFPLKKVLLLTSKQGKCSSIESWIRYDVVIYTSVVTVGLSFEPVYFSSLFVYIQLAKGGPDMVSIFQSIGRVRRVIDEDIYIYMNPVLIRSYDPLAPIAIPPCSDWSVAEQSIISESCIDFRGKCSGAHKYNFCSVLKSLFRYRHYIEKTTITSLSDSLFLLCSLLCENSIKVDIVGNGFPMRKEVFLSFLQILVEECHFIEKKITLPGDDMTFQEIISSRETIMNGDFYENGDQLLHKDYITDMGKFRATFLSPGVDIFIASDIVYDLKNESKRYVFVNVWLQKCVSAGVESTEIERVFCERIKCYMLPKSFLCDEYFVLGDISGVYEWGMLIDLAFLAEMIRKDLKLKSCTDTTTDISEDDLLLCAARRSSDILQIMQLVFTVHVQFFQKYSLQTLQLFNKLRGMRIVTGVFSIEKFSISILRLFFKCAFNMTLSASRPRYIPGKAYRNLTKNDMENMLDNWEISRTNLKTCKELRKALTEASRARRKQTIYKLQGSDISLSVSEVGVFGQHASPGVCVSS</sequence>
<gene>
    <name evidence="8" type="primary">U73</name>
</gene>
<dbReference type="SMART" id="SM00382">
    <property type="entry name" value="AAA"/>
    <property type="match status" value="1"/>
</dbReference>
<evidence type="ECO:0000256" key="5">
    <source>
        <dbReference type="ARBA" id="ARBA00022840"/>
    </source>
</evidence>
<comment type="similarity">
    <text evidence="1">Belongs to the herpesviridae OriBP family.</text>
</comment>
<evidence type="ECO:0000256" key="3">
    <source>
        <dbReference type="ARBA" id="ARBA00022705"/>
    </source>
</evidence>
<reference evidence="8 9" key="1">
    <citation type="journal article" date="1993" name="J. Virol.">
        <title>Identification of a lytic-phase origin of DNA replication in human herpesvirus 6B strain Z29.</title>
        <authorList>
            <person name="Dewhurst S."/>
            <person name="Dollard S.C."/>
            <person name="Pellett P.E."/>
            <person name="Dambaugh T.R."/>
        </authorList>
    </citation>
    <scope>NUCLEOTIDE SEQUENCE [LARGE SCALE GENOMIC DNA]</scope>
    <source>
        <strain evidence="8">AJ</strain>
    </source>
</reference>
<keyword evidence="5" id="KW-0067">ATP-binding</keyword>
<dbReference type="Gene3D" id="3.40.50.300">
    <property type="entry name" value="P-loop containing nucleotide triphosphate hydrolases"/>
    <property type="match status" value="1"/>
</dbReference>
<accession>A0A0A7RNS8</accession>
<dbReference type="InterPro" id="IPR003593">
    <property type="entry name" value="AAA+_ATPase"/>
</dbReference>
<dbReference type="InterPro" id="IPR003450">
    <property type="entry name" value="Replication_origin-bd"/>
</dbReference>
<organism evidence="8 9">
    <name type="scientific">Human betaherpesvirus 6A</name>
    <dbReference type="NCBI Taxonomy" id="32603"/>
    <lineage>
        <taxon>Viruses</taxon>
        <taxon>Duplodnaviria</taxon>
        <taxon>Heunggongvirae</taxon>
        <taxon>Peploviricota</taxon>
        <taxon>Herviviricetes</taxon>
        <taxon>Herpesvirales</taxon>
        <taxon>Orthoherpesviridae</taxon>
        <taxon>Betaherpesvirinae</taxon>
        <taxon>Roseolovirus</taxon>
        <taxon>Roseolovirus humanbeta6a</taxon>
    </lineage>
</organism>
<evidence type="ECO:0000256" key="1">
    <source>
        <dbReference type="ARBA" id="ARBA00007195"/>
    </source>
</evidence>
<dbReference type="GO" id="GO:0003688">
    <property type="term" value="F:DNA replication origin binding"/>
    <property type="evidence" value="ECO:0007669"/>
    <property type="project" value="InterPro"/>
</dbReference>
<evidence type="ECO:0000259" key="7">
    <source>
        <dbReference type="PROSITE" id="PS51192"/>
    </source>
</evidence>
<evidence type="ECO:0000256" key="6">
    <source>
        <dbReference type="ARBA" id="ARBA00023125"/>
    </source>
</evidence>
<keyword evidence="6" id="KW-0238">DNA-binding</keyword>
<proteinExistence type="inferred from homology"/>
<keyword evidence="3" id="KW-0235">DNA replication</keyword>
<dbReference type="GO" id="GO:0005524">
    <property type="term" value="F:ATP binding"/>
    <property type="evidence" value="ECO:0007669"/>
    <property type="project" value="UniProtKB-KW"/>
</dbReference>
<evidence type="ECO:0000313" key="9">
    <source>
        <dbReference type="Proteomes" id="UP000142548"/>
    </source>
</evidence>
<dbReference type="SMART" id="SM00487">
    <property type="entry name" value="DEXDc"/>
    <property type="match status" value="1"/>
</dbReference>
<dbReference type="Proteomes" id="UP000142548">
    <property type="component" value="Genome"/>
</dbReference>
<dbReference type="InterPro" id="IPR014001">
    <property type="entry name" value="Helicase_ATP-bd"/>
</dbReference>
<dbReference type="PROSITE" id="PS51192">
    <property type="entry name" value="HELICASE_ATP_BIND_1"/>
    <property type="match status" value="1"/>
</dbReference>
<dbReference type="SUPFAM" id="SSF52540">
    <property type="entry name" value="P-loop containing nucleoside triphosphate hydrolases"/>
    <property type="match status" value="1"/>
</dbReference>
<evidence type="ECO:0000313" key="8">
    <source>
        <dbReference type="EMBL" id="AJA36285.1"/>
    </source>
</evidence>
<reference evidence="8 9" key="2">
    <citation type="journal article" date="2002" name="J. Virol. Methods">
        <title>Characterisation of a human herpesvirus 6 variant A 'amplicon' and replication modulation by U94-Rep 'latency gene'.</title>
        <authorList>
            <person name="Turner S."/>
            <person name="DiLuca D."/>
            <person name="Gompels U."/>
        </authorList>
    </citation>
    <scope>NUCLEOTIDE SEQUENCE [LARGE SCALE GENOMIC DNA]</scope>
    <source>
        <strain evidence="8">AJ</strain>
    </source>
</reference>
<dbReference type="Pfam" id="PF02399">
    <property type="entry name" value="Herpes_ori_bp"/>
    <property type="match status" value="1"/>
</dbReference>
<name>A0A0A7RNS8_9BETA</name>